<dbReference type="AlphaFoldDB" id="A0A7H8RD92"/>
<protein>
    <recommendedName>
        <fullName evidence="1">SnoaL-like domain-containing protein</fullName>
    </recommendedName>
</protein>
<dbReference type="InterPro" id="IPR032710">
    <property type="entry name" value="NTF2-like_dom_sf"/>
</dbReference>
<dbReference type="KEGG" id="trg:TRUGW13939_11230"/>
<dbReference type="EMBL" id="CP055903">
    <property type="protein sequence ID" value="QKX64057.1"/>
    <property type="molecule type" value="Genomic_DNA"/>
</dbReference>
<dbReference type="OrthoDB" id="2148716at2759"/>
<evidence type="ECO:0000313" key="3">
    <source>
        <dbReference type="Proteomes" id="UP000509510"/>
    </source>
</evidence>
<dbReference type="Pfam" id="PF13577">
    <property type="entry name" value="SnoaL_4"/>
    <property type="match status" value="1"/>
</dbReference>
<evidence type="ECO:0000313" key="2">
    <source>
        <dbReference type="EMBL" id="QKX64057.1"/>
    </source>
</evidence>
<proteinExistence type="predicted"/>
<dbReference type="InterPro" id="IPR037401">
    <property type="entry name" value="SnoaL-like"/>
</dbReference>
<accession>A0A7H8RD92</accession>
<gene>
    <name evidence="2" type="ORF">TRUGW13939_11230</name>
</gene>
<name>A0A7H8RD92_TALRU</name>
<sequence>MPYAHSLSDISLREEIVDTIVRACLGIDTNDKALWESAWATEDPDISLTSSGTALQGMENINKYCFDNVGLMDTYHLTTGIRIDVKDGANIAYMTANALNKHYAPGEGLQANEKHLLVGSKYDIQVIKVSVG</sequence>
<evidence type="ECO:0000259" key="1">
    <source>
        <dbReference type="Pfam" id="PF13577"/>
    </source>
</evidence>
<keyword evidence="3" id="KW-1185">Reference proteome</keyword>
<feature type="domain" description="SnoaL-like" evidence="1">
    <location>
        <begin position="10"/>
        <end position="128"/>
    </location>
</feature>
<dbReference type="GeneID" id="55998708"/>
<organism evidence="2 3">
    <name type="scientific">Talaromyces rugulosus</name>
    <name type="common">Penicillium rugulosum</name>
    <dbReference type="NCBI Taxonomy" id="121627"/>
    <lineage>
        <taxon>Eukaryota</taxon>
        <taxon>Fungi</taxon>
        <taxon>Dikarya</taxon>
        <taxon>Ascomycota</taxon>
        <taxon>Pezizomycotina</taxon>
        <taxon>Eurotiomycetes</taxon>
        <taxon>Eurotiomycetidae</taxon>
        <taxon>Eurotiales</taxon>
        <taxon>Trichocomaceae</taxon>
        <taxon>Talaromyces</taxon>
        <taxon>Talaromyces sect. Islandici</taxon>
    </lineage>
</organism>
<dbReference type="Proteomes" id="UP000509510">
    <property type="component" value="Chromosome VI"/>
</dbReference>
<dbReference type="Gene3D" id="3.10.450.50">
    <property type="match status" value="1"/>
</dbReference>
<reference evidence="3" key="1">
    <citation type="submission" date="2020-06" db="EMBL/GenBank/DDBJ databases">
        <title>A chromosome-scale genome assembly of Talaromyces rugulosus W13939.</title>
        <authorList>
            <person name="Wang B."/>
            <person name="Guo L."/>
            <person name="Ye K."/>
            <person name="Wang L."/>
        </authorList>
    </citation>
    <scope>NUCLEOTIDE SEQUENCE [LARGE SCALE GENOMIC DNA]</scope>
    <source>
        <strain evidence="3">W13939</strain>
    </source>
</reference>
<dbReference type="RefSeq" id="XP_035350231.1">
    <property type="nucleotide sequence ID" value="XM_035494338.1"/>
</dbReference>
<dbReference type="SUPFAM" id="SSF54427">
    <property type="entry name" value="NTF2-like"/>
    <property type="match status" value="1"/>
</dbReference>